<dbReference type="Pfam" id="PF04934">
    <property type="entry name" value="Med6"/>
    <property type="match status" value="1"/>
</dbReference>
<feature type="region of interest" description="Disordered" evidence="7">
    <location>
        <begin position="274"/>
        <end position="295"/>
    </location>
</feature>
<evidence type="ECO:0000256" key="2">
    <source>
        <dbReference type="ARBA" id="ARBA00007526"/>
    </source>
</evidence>
<comment type="similarity">
    <text evidence="2 6">Belongs to the Mediator complex subunit 6 family.</text>
</comment>
<dbReference type="InterPro" id="IPR007018">
    <property type="entry name" value="Mediator_Med6"/>
</dbReference>
<keyword evidence="5 6" id="KW-0539">Nucleus</keyword>
<dbReference type="Proteomes" id="UP001176961">
    <property type="component" value="Unassembled WGS sequence"/>
</dbReference>
<feature type="compositionally biased region" description="Basic and acidic residues" evidence="7">
    <location>
        <begin position="274"/>
        <end position="289"/>
    </location>
</feature>
<dbReference type="InterPro" id="IPR038566">
    <property type="entry name" value="Mediator_Med6_sf"/>
</dbReference>
<proteinExistence type="inferred from homology"/>
<dbReference type="PANTHER" id="PTHR13104">
    <property type="entry name" value="MED-6-RELATED"/>
    <property type="match status" value="1"/>
</dbReference>
<reference evidence="8" key="1">
    <citation type="submission" date="2023-07" db="EMBL/GenBank/DDBJ databases">
        <authorList>
            <consortium name="CYATHOMIX"/>
        </authorList>
    </citation>
    <scope>NUCLEOTIDE SEQUENCE</scope>
    <source>
        <strain evidence="8">N/A</strain>
    </source>
</reference>
<comment type="caution">
    <text evidence="8">The sequence shown here is derived from an EMBL/GenBank/DDBJ whole genome shotgun (WGS) entry which is preliminary data.</text>
</comment>
<dbReference type="GO" id="GO:0003712">
    <property type="term" value="F:transcription coregulator activity"/>
    <property type="evidence" value="ECO:0007669"/>
    <property type="project" value="InterPro"/>
</dbReference>
<evidence type="ECO:0000256" key="5">
    <source>
        <dbReference type="ARBA" id="ARBA00023242"/>
    </source>
</evidence>
<feature type="region of interest" description="Disordered" evidence="7">
    <location>
        <begin position="322"/>
        <end position="375"/>
    </location>
</feature>
<keyword evidence="4 6" id="KW-0804">Transcription</keyword>
<evidence type="ECO:0000256" key="6">
    <source>
        <dbReference type="RuleBase" id="RU364143"/>
    </source>
</evidence>
<comment type="subcellular location">
    <subcellularLocation>
        <location evidence="1 6">Nucleus</location>
    </subcellularLocation>
</comment>
<gene>
    <name evidence="6" type="primary">MED6</name>
    <name evidence="8" type="ORF">CYNAS_LOCUS3187</name>
</gene>
<sequence length="397" mass="45082">MALTNFMEEGDTRYTYFLRYEFKQFPTVPRLNLEAPKNAAAAVPHELAAEGSRIRNKVSDYINAQSMLAGTAYAEQLILELNCAAQINRGPEGVFESSRLHWDMILVLMTSIKMNPMRPGGSVMRANPLHITFKNPNWPANFITPENVLEYFCNSDNAFYDKSSCNENVRMQNISRPLEECLLSMTGIQYVLWSAQPPLYVICKHRRNNMQNVTPLAYYYVINGTVYQAPDVYTFVQSRLLGAVEPLKNAFDQVIQYSRYNVAKGYYWQFDKKPATKKEDEKSEEEKPLQARSTHFQKTRTQMLMQNLFELFPAGNLVIPPEVNGENASTSQANEGNPANPGTPSTKPKEEKQQKIVKQSKTAAKKSVDTSSSMHDLCSLTSQNSEISVRPLDFAFF</sequence>
<dbReference type="EMBL" id="CATQJL010000001">
    <property type="protein sequence ID" value="CAJ0591204.1"/>
    <property type="molecule type" value="Genomic_DNA"/>
</dbReference>
<evidence type="ECO:0000256" key="4">
    <source>
        <dbReference type="ARBA" id="ARBA00023163"/>
    </source>
</evidence>
<protein>
    <recommendedName>
        <fullName evidence="6">Mediator of RNA polymerase II transcription subunit 6</fullName>
    </recommendedName>
    <alternativeName>
        <fullName evidence="6">Mediator complex subunit 6</fullName>
    </alternativeName>
</protein>
<accession>A0AA36GGB4</accession>
<evidence type="ECO:0000256" key="3">
    <source>
        <dbReference type="ARBA" id="ARBA00023015"/>
    </source>
</evidence>
<keyword evidence="6" id="KW-0010">Activator</keyword>
<organism evidence="8 9">
    <name type="scientific">Cylicocyclus nassatus</name>
    <name type="common">Nematode worm</name>
    <dbReference type="NCBI Taxonomy" id="53992"/>
    <lineage>
        <taxon>Eukaryota</taxon>
        <taxon>Metazoa</taxon>
        <taxon>Ecdysozoa</taxon>
        <taxon>Nematoda</taxon>
        <taxon>Chromadorea</taxon>
        <taxon>Rhabditida</taxon>
        <taxon>Rhabditina</taxon>
        <taxon>Rhabditomorpha</taxon>
        <taxon>Strongyloidea</taxon>
        <taxon>Strongylidae</taxon>
        <taxon>Cylicocyclus</taxon>
    </lineage>
</organism>
<keyword evidence="3 6" id="KW-0805">Transcription regulation</keyword>
<comment type="subunit">
    <text evidence="6">Component of the Mediator complex.</text>
</comment>
<evidence type="ECO:0000313" key="8">
    <source>
        <dbReference type="EMBL" id="CAJ0591204.1"/>
    </source>
</evidence>
<dbReference type="GO" id="GO:0016592">
    <property type="term" value="C:mediator complex"/>
    <property type="evidence" value="ECO:0007669"/>
    <property type="project" value="InterPro"/>
</dbReference>
<feature type="compositionally biased region" description="Polar residues" evidence="7">
    <location>
        <begin position="326"/>
        <end position="346"/>
    </location>
</feature>
<comment type="function">
    <text evidence="6">Component of the Mediator complex, a coactivator involved in the regulated transcription of nearly all RNA polymerase II-dependent genes. Mediator functions as a bridge to convey information from gene-specific regulatory proteins to the basal RNA polymerase II transcription machinery. Mediator is recruited to promoters by direct interactions with regulatory proteins and serves as a scaffold for the assembly of a functional preinitiation complex with RNA polymerase II and the general transcription factors.</text>
</comment>
<evidence type="ECO:0000256" key="7">
    <source>
        <dbReference type="SAM" id="MobiDB-lite"/>
    </source>
</evidence>
<dbReference type="AlphaFoldDB" id="A0AA36GGB4"/>
<evidence type="ECO:0000256" key="1">
    <source>
        <dbReference type="ARBA" id="ARBA00004123"/>
    </source>
</evidence>
<dbReference type="Gene3D" id="3.10.450.580">
    <property type="entry name" value="Mediator complex, subunit Med6"/>
    <property type="match status" value="1"/>
</dbReference>
<evidence type="ECO:0000313" key="9">
    <source>
        <dbReference type="Proteomes" id="UP001176961"/>
    </source>
</evidence>
<dbReference type="GO" id="GO:0006357">
    <property type="term" value="P:regulation of transcription by RNA polymerase II"/>
    <property type="evidence" value="ECO:0007669"/>
    <property type="project" value="InterPro"/>
</dbReference>
<keyword evidence="9" id="KW-1185">Reference proteome</keyword>
<name>A0AA36GGB4_CYLNA</name>